<dbReference type="RefSeq" id="WP_097018981.1">
    <property type="nucleotide sequence ID" value="NZ_OBDZ01000027.1"/>
</dbReference>
<dbReference type="OrthoDB" id="9801479at2"/>
<feature type="domain" description="Flavodoxin-like" evidence="1">
    <location>
        <begin position="3"/>
        <end position="153"/>
    </location>
</feature>
<dbReference type="GO" id="GO:0016651">
    <property type="term" value="F:oxidoreductase activity, acting on NAD(P)H"/>
    <property type="evidence" value="ECO:0007669"/>
    <property type="project" value="UniProtKB-ARBA"/>
</dbReference>
<accession>A0A285I0X7</accession>
<dbReference type="InterPro" id="IPR029039">
    <property type="entry name" value="Flavoprotein-like_sf"/>
</dbReference>
<evidence type="ECO:0000313" key="2">
    <source>
        <dbReference type="EMBL" id="SNY40591.1"/>
    </source>
</evidence>
<dbReference type="Pfam" id="PF00258">
    <property type="entry name" value="Flavodoxin_1"/>
    <property type="match status" value="1"/>
</dbReference>
<dbReference type="GO" id="GO:0010181">
    <property type="term" value="F:FMN binding"/>
    <property type="evidence" value="ECO:0007669"/>
    <property type="project" value="InterPro"/>
</dbReference>
<protein>
    <submittedName>
        <fullName evidence="2">NAD(P)H dehydrogenase (Quinone)</fullName>
    </submittedName>
</protein>
<dbReference type="Gene3D" id="3.40.50.360">
    <property type="match status" value="1"/>
</dbReference>
<dbReference type="EMBL" id="OBDZ01000027">
    <property type="protein sequence ID" value="SNY40591.1"/>
    <property type="molecule type" value="Genomic_DNA"/>
</dbReference>
<sequence length="161" mass="17891">MKLAILYHSKTGNTKEVGEIIAVGAREVTDVEVKCMSINDIDYEYLNEAKTVIFGCPTYYADFSWQMKKWFDESWGCKLGGKLGAMFATEDYLGGGADFTLLTLAGHMLVKGMLVYSGGSAEGQPYTHYGVVCIKNGDSEQRERAKIFGKRIALKTIELFK</sequence>
<dbReference type="PROSITE" id="PS50902">
    <property type="entry name" value="FLAVODOXIN_LIKE"/>
    <property type="match status" value="1"/>
</dbReference>
<keyword evidence="3" id="KW-1185">Reference proteome</keyword>
<proteinExistence type="predicted"/>
<organism evidence="2 3">
    <name type="scientific">Orenia metallireducens</name>
    <dbReference type="NCBI Taxonomy" id="1413210"/>
    <lineage>
        <taxon>Bacteria</taxon>
        <taxon>Bacillati</taxon>
        <taxon>Bacillota</taxon>
        <taxon>Clostridia</taxon>
        <taxon>Halanaerobiales</taxon>
        <taxon>Halobacteroidaceae</taxon>
        <taxon>Orenia</taxon>
    </lineage>
</organism>
<gene>
    <name evidence="2" type="ORF">SAMN06265827_12716</name>
</gene>
<dbReference type="Proteomes" id="UP000219573">
    <property type="component" value="Unassembled WGS sequence"/>
</dbReference>
<dbReference type="InterPro" id="IPR008254">
    <property type="entry name" value="Flavodoxin/NO_synth"/>
</dbReference>
<evidence type="ECO:0000259" key="1">
    <source>
        <dbReference type="PROSITE" id="PS50902"/>
    </source>
</evidence>
<dbReference type="SUPFAM" id="SSF52218">
    <property type="entry name" value="Flavoproteins"/>
    <property type="match status" value="1"/>
</dbReference>
<evidence type="ECO:0000313" key="3">
    <source>
        <dbReference type="Proteomes" id="UP000219573"/>
    </source>
</evidence>
<dbReference type="AlphaFoldDB" id="A0A285I0X7"/>
<reference evidence="3" key="1">
    <citation type="submission" date="2017-09" db="EMBL/GenBank/DDBJ databases">
        <authorList>
            <person name="Varghese N."/>
            <person name="Submissions S."/>
        </authorList>
    </citation>
    <scope>NUCLEOTIDE SEQUENCE [LARGE SCALE GENOMIC DNA]</scope>
    <source>
        <strain evidence="3">MSL47</strain>
    </source>
</reference>
<name>A0A285I0X7_9FIRM</name>